<proteinExistence type="predicted"/>
<accession>A0A2S2KQ30</accession>
<name>A0A2S2KQ30_9ARCH</name>
<evidence type="ECO:0000256" key="1">
    <source>
        <dbReference type="SAM" id="MobiDB-lite"/>
    </source>
</evidence>
<gene>
    <name evidence="2" type="ORF">NZNM25_05500</name>
</gene>
<dbReference type="AlphaFoldDB" id="A0A2S2KQ30"/>
<organism evidence="2 3">
    <name type="scientific">Nitrosopumilus zosterae</name>
    <dbReference type="NCBI Taxonomy" id="718286"/>
    <lineage>
        <taxon>Archaea</taxon>
        <taxon>Nitrososphaerota</taxon>
        <taxon>Nitrososphaeria</taxon>
        <taxon>Nitrosopumilales</taxon>
        <taxon>Nitrosopumilaceae</taxon>
        <taxon>Nitrosopumilus</taxon>
    </lineage>
</organism>
<dbReference type="EMBL" id="BGKI01000002">
    <property type="protein sequence ID" value="GBH33759.1"/>
    <property type="molecule type" value="Genomic_DNA"/>
</dbReference>
<dbReference type="Proteomes" id="UP000245829">
    <property type="component" value="Unassembled WGS sequence"/>
</dbReference>
<keyword evidence="3" id="KW-1185">Reference proteome</keyword>
<evidence type="ECO:0000313" key="3">
    <source>
        <dbReference type="Proteomes" id="UP000245829"/>
    </source>
</evidence>
<feature type="region of interest" description="Disordered" evidence="1">
    <location>
        <begin position="30"/>
        <end position="49"/>
    </location>
</feature>
<reference evidence="2 3" key="1">
    <citation type="submission" date="2018-05" db="EMBL/GenBank/DDBJ databases">
        <title>genome sequencing of Nitrosopumilus sp. NM25.</title>
        <authorList>
            <person name="Mori K."/>
            <person name="Nakagawa T."/>
        </authorList>
    </citation>
    <scope>NUCLEOTIDE SEQUENCE [LARGE SCALE GENOMIC DNA]</scope>
    <source>
        <strain evidence="2 3">NM25</strain>
    </source>
</reference>
<evidence type="ECO:0000313" key="2">
    <source>
        <dbReference type="EMBL" id="GBH33759.1"/>
    </source>
</evidence>
<sequence>MGCGKSFEGKGEKFCDNVCRDSHIAKLEERMREAVKNDPSHTKELSKGE</sequence>
<comment type="caution">
    <text evidence="2">The sequence shown here is derived from an EMBL/GenBank/DDBJ whole genome shotgun (WGS) entry which is preliminary data.</text>
</comment>
<protein>
    <submittedName>
        <fullName evidence="2">Uncharacterized protein</fullName>
    </submittedName>
</protein>